<dbReference type="SUPFAM" id="SSF111384">
    <property type="entry name" value="OmpH-like"/>
    <property type="match status" value="1"/>
</dbReference>
<proteinExistence type="inferred from homology"/>
<gene>
    <name evidence="5" type="ORF">SAMN04488033_12835</name>
</gene>
<dbReference type="PANTHER" id="PTHR35089:SF1">
    <property type="entry name" value="CHAPERONE PROTEIN SKP"/>
    <property type="match status" value="1"/>
</dbReference>
<evidence type="ECO:0000313" key="6">
    <source>
        <dbReference type="Proteomes" id="UP000199116"/>
    </source>
</evidence>
<dbReference type="Proteomes" id="UP000199116">
    <property type="component" value="Unassembled WGS sequence"/>
</dbReference>
<dbReference type="SMART" id="SM00935">
    <property type="entry name" value="OmpH"/>
    <property type="match status" value="1"/>
</dbReference>
<name>A0A1I2P947_9FLAO</name>
<evidence type="ECO:0000256" key="3">
    <source>
        <dbReference type="SAM" id="Coils"/>
    </source>
</evidence>
<dbReference type="InterPro" id="IPR024930">
    <property type="entry name" value="Skp_dom_sf"/>
</dbReference>
<dbReference type="Pfam" id="PF03938">
    <property type="entry name" value="OmpH"/>
    <property type="match status" value="1"/>
</dbReference>
<evidence type="ECO:0000256" key="1">
    <source>
        <dbReference type="ARBA" id="ARBA00009091"/>
    </source>
</evidence>
<comment type="similarity">
    <text evidence="1">Belongs to the Skp family.</text>
</comment>
<keyword evidence="3" id="KW-0175">Coiled coil</keyword>
<evidence type="ECO:0000256" key="2">
    <source>
        <dbReference type="ARBA" id="ARBA00022729"/>
    </source>
</evidence>
<feature type="signal peptide" evidence="4">
    <location>
        <begin position="1"/>
        <end position="19"/>
    </location>
</feature>
<feature type="coiled-coil region" evidence="3">
    <location>
        <begin position="67"/>
        <end position="109"/>
    </location>
</feature>
<dbReference type="PANTHER" id="PTHR35089">
    <property type="entry name" value="CHAPERONE PROTEIN SKP"/>
    <property type="match status" value="1"/>
</dbReference>
<dbReference type="InterPro" id="IPR005632">
    <property type="entry name" value="Chaperone_Skp"/>
</dbReference>
<reference evidence="6" key="1">
    <citation type="submission" date="2016-10" db="EMBL/GenBank/DDBJ databases">
        <authorList>
            <person name="Varghese N."/>
            <person name="Submissions S."/>
        </authorList>
    </citation>
    <scope>NUCLEOTIDE SEQUENCE [LARGE SCALE GENOMIC DNA]</scope>
    <source>
        <strain evidence="6">DSM 23515</strain>
    </source>
</reference>
<accession>A0A1I2P947</accession>
<dbReference type="AlphaFoldDB" id="A0A1I2P947"/>
<dbReference type="GO" id="GO:0051082">
    <property type="term" value="F:unfolded protein binding"/>
    <property type="evidence" value="ECO:0007669"/>
    <property type="project" value="InterPro"/>
</dbReference>
<sequence length="178" mass="20482">MTRSSLLIAFLCFSVFVSAQTKVGTIDTDYILSQMPEMEEVNEGLQAYDKQLQQDFQGSVKKYDTLVKSYQANVETLADEARQQSESEIIELENQIKQFRQRAQVMMQMRRNELTNPLYEKINVAMRAVIQEEGFTQILHAGGNSLAFSAEEYDITEKVMNKMGIEIPETTEEEEEEE</sequence>
<protein>
    <submittedName>
        <fullName evidence="5">Periplasmic chaperone for outer membrane proteins Skp</fullName>
    </submittedName>
</protein>
<keyword evidence="6" id="KW-1185">Reference proteome</keyword>
<dbReference type="GO" id="GO:0050821">
    <property type="term" value="P:protein stabilization"/>
    <property type="evidence" value="ECO:0007669"/>
    <property type="project" value="TreeGrafter"/>
</dbReference>
<keyword evidence="2 4" id="KW-0732">Signal</keyword>
<feature type="chain" id="PRO_5011560789" evidence="4">
    <location>
        <begin position="20"/>
        <end position="178"/>
    </location>
</feature>
<evidence type="ECO:0000313" key="5">
    <source>
        <dbReference type="EMBL" id="SFG12010.1"/>
    </source>
</evidence>
<evidence type="ECO:0000256" key="4">
    <source>
        <dbReference type="SAM" id="SignalP"/>
    </source>
</evidence>
<dbReference type="RefSeq" id="WP_093306103.1">
    <property type="nucleotide sequence ID" value="NZ_FOOH01000028.1"/>
</dbReference>
<dbReference type="EMBL" id="FOOH01000028">
    <property type="protein sequence ID" value="SFG12010.1"/>
    <property type="molecule type" value="Genomic_DNA"/>
</dbReference>
<dbReference type="GO" id="GO:0005829">
    <property type="term" value="C:cytosol"/>
    <property type="evidence" value="ECO:0007669"/>
    <property type="project" value="TreeGrafter"/>
</dbReference>
<dbReference type="Gene3D" id="3.30.910.20">
    <property type="entry name" value="Skp domain"/>
    <property type="match status" value="1"/>
</dbReference>
<organism evidence="5 6">
    <name type="scientific">Salegentibacter agarivorans</name>
    <dbReference type="NCBI Taxonomy" id="345907"/>
    <lineage>
        <taxon>Bacteria</taxon>
        <taxon>Pseudomonadati</taxon>
        <taxon>Bacteroidota</taxon>
        <taxon>Flavobacteriia</taxon>
        <taxon>Flavobacteriales</taxon>
        <taxon>Flavobacteriaceae</taxon>
        <taxon>Salegentibacter</taxon>
    </lineage>
</organism>